<dbReference type="PANTHER" id="PTHR33053:SF9">
    <property type="entry name" value="AGAP000105-PA"/>
    <property type="match status" value="1"/>
</dbReference>
<organism evidence="1 2">
    <name type="scientific">Folsomia candida</name>
    <name type="common">Springtail</name>
    <dbReference type="NCBI Taxonomy" id="158441"/>
    <lineage>
        <taxon>Eukaryota</taxon>
        <taxon>Metazoa</taxon>
        <taxon>Ecdysozoa</taxon>
        <taxon>Arthropoda</taxon>
        <taxon>Hexapoda</taxon>
        <taxon>Collembola</taxon>
        <taxon>Entomobryomorpha</taxon>
        <taxon>Isotomoidea</taxon>
        <taxon>Isotomidae</taxon>
        <taxon>Proisotominae</taxon>
        <taxon>Folsomia</taxon>
    </lineage>
</organism>
<comment type="caution">
    <text evidence="1">The sequence shown here is derived from an EMBL/GenBank/DDBJ whole genome shotgun (WGS) entry which is preliminary data.</text>
</comment>
<dbReference type="OrthoDB" id="10053513at2759"/>
<dbReference type="AlphaFoldDB" id="A0A226EY12"/>
<keyword evidence="2" id="KW-1185">Reference proteome</keyword>
<dbReference type="OMA" id="CASREIG"/>
<accession>A0A226EY12</accession>
<reference evidence="1 2" key="1">
    <citation type="submission" date="2015-12" db="EMBL/GenBank/DDBJ databases">
        <title>The genome of Folsomia candida.</title>
        <authorList>
            <person name="Faddeeva A."/>
            <person name="Derks M.F."/>
            <person name="Anvar Y."/>
            <person name="Smit S."/>
            <person name="Van Straalen N."/>
            <person name="Roelofs D."/>
        </authorList>
    </citation>
    <scope>NUCLEOTIDE SEQUENCE [LARGE SCALE GENOMIC DNA]</scope>
    <source>
        <strain evidence="1 2">VU population</strain>
        <tissue evidence="1">Whole body</tissue>
    </source>
</reference>
<evidence type="ECO:0008006" key="3">
    <source>
        <dbReference type="Google" id="ProtNLM"/>
    </source>
</evidence>
<dbReference type="Proteomes" id="UP000198287">
    <property type="component" value="Unassembled WGS sequence"/>
</dbReference>
<name>A0A226EY12_FOLCA</name>
<proteinExistence type="predicted"/>
<evidence type="ECO:0000313" key="1">
    <source>
        <dbReference type="EMBL" id="OXA62090.1"/>
    </source>
</evidence>
<protein>
    <recommendedName>
        <fullName evidence="3">DUF4806 domain-containing protein</fullName>
    </recommendedName>
</protein>
<gene>
    <name evidence="1" type="ORF">Fcan01_00650</name>
</gene>
<dbReference type="PANTHER" id="PTHR33053">
    <property type="entry name" value="PROTEIN, PUTATIVE-RELATED"/>
    <property type="match status" value="1"/>
</dbReference>
<evidence type="ECO:0000313" key="2">
    <source>
        <dbReference type="Proteomes" id="UP000198287"/>
    </source>
</evidence>
<sequence>MDRKRAIHSLSGRQKLRRVNMEMEELISGEFSSSFVPEPPSSSSDKELIVNINEGKDSSTCESCSSISDSEDSETWDAYLFSESESDSESDNTNNNKITEIGNPLQICNSNKSNIQERDVDKIRKALSNWAVVTGERGNKLRLLLLELKNAGIDGLPSTPDSLLHINRRAVDLESFSNGEFFYFGVRKMIMYEINSVQDCIIQDLVLTVNVDGIPLFKSDTTEFWCILGKCNVPHTSVFPIGIWCGRGKPDVKPFLSKFVEEINQLTSETFCMIGMQPIKLNMGPILADAPAKAFLKCVVQYSGYYGCDYCVQKGEYVKSVVFPLVKSTLRTDSSFRHRHYPEHHKAERSPLENVPGLDMIYSFPHDPLHQLYLGVMRRNLYMWCVQRKGKFRLRPPLIKKMSERMQSYAKFAPLEFNRKPRAIQFLKQFKGQEYKHILIYYCFHLLKNVTSDDQYQHFLHMHVACYIFSCPELISKFGNQANYFLYKFVVEGMTIYGREYAVYNVHNLVHLWDDVNKWGTINDFSAFVFESFLGKLKRMLKKPNQPLMQVVISLLAKMDNTDKLAQSRERKEALLNPIVTDPGKFSRLETNIFTIDCLKDGNNIVLLSDGCAMSVEYFRRQDGTILLGGYCFAVLESAFKYPIDSKQLGIYKATELELDIRESTISEISAKMCVIPDEEDKDNTRDNDHILHLVPLCSTR</sequence>
<dbReference type="EMBL" id="LNIX01000001">
    <property type="protein sequence ID" value="OXA62090.1"/>
    <property type="molecule type" value="Genomic_DNA"/>
</dbReference>